<keyword evidence="2" id="KW-0548">Nucleotidyltransferase</keyword>
<evidence type="ECO:0000313" key="3">
    <source>
        <dbReference type="Proteomes" id="UP000020077"/>
    </source>
</evidence>
<dbReference type="InterPro" id="IPR052340">
    <property type="entry name" value="RNase_Y/CdgJ"/>
</dbReference>
<dbReference type="SUPFAM" id="SSF109604">
    <property type="entry name" value="HD-domain/PDEase-like"/>
    <property type="match status" value="1"/>
</dbReference>
<feature type="domain" description="HDOD" evidence="1">
    <location>
        <begin position="24"/>
        <end position="213"/>
    </location>
</feature>
<dbReference type="Proteomes" id="UP000020077">
    <property type="component" value="Unassembled WGS sequence"/>
</dbReference>
<dbReference type="PANTHER" id="PTHR33525">
    <property type="match status" value="1"/>
</dbReference>
<gene>
    <name evidence="2" type="ORF">AW09_003150</name>
</gene>
<sequence length="282" mass="31168">MSNEDCFRILEDIARDLSGEVVSFPTFLDITFQVRTALRKPDLTIEHLGRLISAEPLMSTKIIRLANSVAMNPSGRAIVDVNSAIARVGMEVVRSVSFAVAMEQLLSSKKMAPFEVLSKRLWEHTMQVAALSRVLARRLTKVSPDEAMFAGLVHDLGVFYLLSRAVNFPALVDEPAELHELLVQWHDSIGHALLAAMGMPEELLLVVQEHEQDRTIVTLKTLGDVLFVANKLANVQHGWRDSLFCEPLDPARLSELFDAEALQAVLAESTEDLASLKSALST</sequence>
<comment type="caution">
    <text evidence="2">The sequence shown here is derived from an EMBL/GenBank/DDBJ whole genome shotgun (WGS) entry which is preliminary data.</text>
</comment>
<dbReference type="InterPro" id="IPR003607">
    <property type="entry name" value="HD/PDEase_dom"/>
</dbReference>
<dbReference type="InterPro" id="IPR013976">
    <property type="entry name" value="HDOD"/>
</dbReference>
<dbReference type="Gene3D" id="1.10.3210.10">
    <property type="entry name" value="Hypothetical protein af1432"/>
    <property type="match status" value="1"/>
</dbReference>
<evidence type="ECO:0000313" key="2">
    <source>
        <dbReference type="EMBL" id="KFB71695.1"/>
    </source>
</evidence>
<organism evidence="2 3">
    <name type="scientific">Candidatus Accumulibacter phosphatis</name>
    <dbReference type="NCBI Taxonomy" id="327160"/>
    <lineage>
        <taxon>Bacteria</taxon>
        <taxon>Pseudomonadati</taxon>
        <taxon>Pseudomonadota</taxon>
        <taxon>Betaproteobacteria</taxon>
        <taxon>Candidatus Accumulibacter</taxon>
    </lineage>
</organism>
<accession>A0A080LVG0</accession>
<dbReference type="Pfam" id="PF08668">
    <property type="entry name" value="HDOD"/>
    <property type="match status" value="1"/>
</dbReference>
<keyword evidence="2" id="KW-0808">Transferase</keyword>
<dbReference type="EMBL" id="JDVG02000505">
    <property type="protein sequence ID" value="KFB71695.1"/>
    <property type="molecule type" value="Genomic_DNA"/>
</dbReference>
<dbReference type="CDD" id="cd00077">
    <property type="entry name" value="HDc"/>
    <property type="match status" value="1"/>
</dbReference>
<evidence type="ECO:0000259" key="1">
    <source>
        <dbReference type="PROSITE" id="PS51833"/>
    </source>
</evidence>
<dbReference type="GO" id="GO:0016779">
    <property type="term" value="F:nucleotidyltransferase activity"/>
    <property type="evidence" value="ECO:0007669"/>
    <property type="project" value="UniProtKB-KW"/>
</dbReference>
<proteinExistence type="predicted"/>
<dbReference type="PANTHER" id="PTHR33525:SF3">
    <property type="entry name" value="RIBONUCLEASE Y"/>
    <property type="match status" value="1"/>
</dbReference>
<dbReference type="PROSITE" id="PS51833">
    <property type="entry name" value="HDOD"/>
    <property type="match status" value="1"/>
</dbReference>
<protein>
    <submittedName>
        <fullName evidence="2">Putative nicotinate-nucleotide adenylyltransferase</fullName>
    </submittedName>
</protein>
<name>A0A080LVG0_9PROT</name>
<reference evidence="2 3" key="1">
    <citation type="submission" date="2014-02" db="EMBL/GenBank/DDBJ databases">
        <title>Expanding our view of genomic diversity in Candidatus Accumulibacter clades.</title>
        <authorList>
            <person name="Skennerton C.T."/>
            <person name="Barr J.J."/>
            <person name="Slater F.R."/>
            <person name="Bond P.L."/>
            <person name="Tyson G.W."/>
        </authorList>
    </citation>
    <scope>NUCLEOTIDE SEQUENCE [LARGE SCALE GENOMIC DNA]</scope>
    <source>
        <strain evidence="3">BA-91</strain>
    </source>
</reference>
<dbReference type="AlphaFoldDB" id="A0A080LVG0"/>